<accession>A0A411WTB6</accession>
<evidence type="ECO:0000313" key="4">
    <source>
        <dbReference type="Proteomes" id="UP000292307"/>
    </source>
</evidence>
<name>A0A411WTB6_9BURK</name>
<reference evidence="2" key="1">
    <citation type="journal article" date="2014" name="Int. J. Syst. Evol. Microbiol.">
        <title>Complete genome sequence of Corynebacterium casei LMG S-19264T (=DSM 44701T), isolated from a smear-ripened cheese.</title>
        <authorList>
            <consortium name="US DOE Joint Genome Institute (JGI-PGF)"/>
            <person name="Walter F."/>
            <person name="Albersmeier A."/>
            <person name="Kalinowski J."/>
            <person name="Ruckert C."/>
        </authorList>
    </citation>
    <scope>NUCLEOTIDE SEQUENCE</scope>
    <source>
        <strain evidence="2">KCTC 12343</strain>
    </source>
</reference>
<sequence length="148" mass="15753">MRPHPNHLLSLAAALSALAALLHLACIYFGAPWYRALGAGEEMARMAEAGSSYPAIVTLCIAGILFLWALYALSGAGVIGRLPLLRTALAAITAVYLLRGFGGVFVMSDAPGRSANFWLWSSAICAVFGIVHAAGLWQSWARLAPQRR</sequence>
<keyword evidence="1" id="KW-0472">Membrane</keyword>
<feature type="transmembrane region" description="Helical" evidence="1">
    <location>
        <begin position="54"/>
        <end position="73"/>
    </location>
</feature>
<keyword evidence="4" id="KW-1185">Reference proteome</keyword>
<dbReference type="RefSeq" id="WP_131144167.1">
    <property type="nucleotide sequence ID" value="NZ_BMWV01000010.1"/>
</dbReference>
<evidence type="ECO:0000256" key="1">
    <source>
        <dbReference type="SAM" id="Phobius"/>
    </source>
</evidence>
<gene>
    <name evidence="3" type="ORF">EYF70_03530</name>
    <name evidence="2" type="ORF">GCM10007387_42710</name>
</gene>
<dbReference type="Proteomes" id="UP000628442">
    <property type="component" value="Unassembled WGS sequence"/>
</dbReference>
<proteinExistence type="predicted"/>
<feature type="transmembrane region" description="Helical" evidence="1">
    <location>
        <begin position="117"/>
        <end position="137"/>
    </location>
</feature>
<evidence type="ECO:0008006" key="6">
    <source>
        <dbReference type="Google" id="ProtNLM"/>
    </source>
</evidence>
<dbReference type="EMBL" id="BMWV01000010">
    <property type="protein sequence ID" value="GGY55618.1"/>
    <property type="molecule type" value="Genomic_DNA"/>
</dbReference>
<keyword evidence="1" id="KW-1133">Transmembrane helix</keyword>
<keyword evidence="1" id="KW-0812">Transmembrane</keyword>
<dbReference type="Proteomes" id="UP000292307">
    <property type="component" value="Chromosome"/>
</dbReference>
<organism evidence="2 5">
    <name type="scientific">Pseudoduganella albidiflava</name>
    <dbReference type="NCBI Taxonomy" id="321983"/>
    <lineage>
        <taxon>Bacteria</taxon>
        <taxon>Pseudomonadati</taxon>
        <taxon>Pseudomonadota</taxon>
        <taxon>Betaproteobacteria</taxon>
        <taxon>Burkholderiales</taxon>
        <taxon>Oxalobacteraceae</taxon>
        <taxon>Telluria group</taxon>
        <taxon>Pseudoduganella</taxon>
    </lineage>
</organism>
<reference evidence="3 4" key="2">
    <citation type="submission" date="2019-02" db="EMBL/GenBank/DDBJ databases">
        <title>Draft Genome Sequences of Six Type Strains of the Genus Massilia.</title>
        <authorList>
            <person name="Miess H."/>
            <person name="Frediansyhah A."/>
            <person name="Gross H."/>
        </authorList>
    </citation>
    <scope>NUCLEOTIDE SEQUENCE [LARGE SCALE GENOMIC DNA]</scope>
    <source>
        <strain evidence="3 4">DSM 17472</strain>
    </source>
</reference>
<evidence type="ECO:0000313" key="3">
    <source>
        <dbReference type="EMBL" id="QBI00020.1"/>
    </source>
</evidence>
<reference evidence="2" key="3">
    <citation type="submission" date="2022-12" db="EMBL/GenBank/DDBJ databases">
        <authorList>
            <person name="Sun Q."/>
            <person name="Kim S."/>
        </authorList>
    </citation>
    <scope>NUCLEOTIDE SEQUENCE</scope>
    <source>
        <strain evidence="2">KCTC 12343</strain>
    </source>
</reference>
<dbReference type="AlphaFoldDB" id="A0A411WTB6"/>
<dbReference type="OrthoDB" id="5457135at2"/>
<evidence type="ECO:0000313" key="2">
    <source>
        <dbReference type="EMBL" id="GGY55618.1"/>
    </source>
</evidence>
<dbReference type="EMBL" id="CP036401">
    <property type="protein sequence ID" value="QBI00020.1"/>
    <property type="molecule type" value="Genomic_DNA"/>
</dbReference>
<feature type="transmembrane region" description="Helical" evidence="1">
    <location>
        <begin position="85"/>
        <end position="105"/>
    </location>
</feature>
<protein>
    <recommendedName>
        <fullName evidence="6">DUF3995 domain-containing protein</fullName>
    </recommendedName>
</protein>
<evidence type="ECO:0000313" key="5">
    <source>
        <dbReference type="Proteomes" id="UP000628442"/>
    </source>
</evidence>